<protein>
    <submittedName>
        <fullName evidence="1">Uncharacterized protein</fullName>
    </submittedName>
</protein>
<dbReference type="Proteomes" id="UP001057498">
    <property type="component" value="Chromosome"/>
</dbReference>
<name>A0ABN6PPJ9_9BURK</name>
<gene>
    <name evidence="1" type="ORF">CATMQ487_29430</name>
</gene>
<dbReference type="EMBL" id="AP025730">
    <property type="protein sequence ID" value="BDI05973.1"/>
    <property type="molecule type" value="Genomic_DNA"/>
</dbReference>
<reference evidence="1" key="1">
    <citation type="submission" date="2022-04" db="EMBL/GenBank/DDBJ databases">
        <title>Whole genome sequence of Sphaerotilus sp. FB-5.</title>
        <authorList>
            <person name="Takeda M."/>
            <person name="Narihara S."/>
            <person name="Akimoto M."/>
            <person name="Akimoto R."/>
            <person name="Nishiyashiki S."/>
            <person name="Murakami T."/>
        </authorList>
    </citation>
    <scope>NUCLEOTIDE SEQUENCE</scope>
    <source>
        <strain evidence="1">FB-5</strain>
    </source>
</reference>
<evidence type="ECO:0000313" key="2">
    <source>
        <dbReference type="Proteomes" id="UP001057498"/>
    </source>
</evidence>
<evidence type="ECO:0000313" key="1">
    <source>
        <dbReference type="EMBL" id="BDI05973.1"/>
    </source>
</evidence>
<keyword evidence="2" id="KW-1185">Reference proteome</keyword>
<sequence>MNALLRPERTTQNRVIQWLIRSTDQGGLGYDFLGDWSERPGNRCVEAALLRANCHGPGGSPWMMEDTEGVRA</sequence>
<accession>A0ABN6PPJ9</accession>
<proteinExistence type="predicted"/>
<dbReference type="RefSeq" id="WP_251969298.1">
    <property type="nucleotide sequence ID" value="NZ_AP025730.1"/>
</dbReference>
<organism evidence="1 2">
    <name type="scientific">Sphaerotilus microaerophilus</name>
    <dbReference type="NCBI Taxonomy" id="2914710"/>
    <lineage>
        <taxon>Bacteria</taxon>
        <taxon>Pseudomonadati</taxon>
        <taxon>Pseudomonadota</taxon>
        <taxon>Betaproteobacteria</taxon>
        <taxon>Burkholderiales</taxon>
        <taxon>Sphaerotilaceae</taxon>
        <taxon>Sphaerotilus</taxon>
    </lineage>
</organism>